<dbReference type="Proteomes" id="UP000230069">
    <property type="component" value="Unassembled WGS sequence"/>
</dbReference>
<gene>
    <name evidence="1" type="ORF">AQUCO_02100103v1</name>
</gene>
<name>A0A2G5DET7_AQUCA</name>
<sequence>MLLHLPDTLDAVLRFSAIRTILHGNDHKKKNTFGGRLPHQVLLVEKLCKPMFAQDDLNLLIHYTFREESPHICLFSTTSSSFKVTVKTLDGYHLLQQQIPPQDNQL</sequence>
<protein>
    <submittedName>
        <fullName evidence="1">Uncharacterized protein</fullName>
    </submittedName>
</protein>
<evidence type="ECO:0000313" key="1">
    <source>
        <dbReference type="EMBL" id="PIA42029.1"/>
    </source>
</evidence>
<accession>A0A2G5DET7</accession>
<dbReference type="InParanoid" id="A0A2G5DET7"/>
<evidence type="ECO:0000313" key="2">
    <source>
        <dbReference type="Proteomes" id="UP000230069"/>
    </source>
</evidence>
<keyword evidence="2" id="KW-1185">Reference proteome</keyword>
<organism evidence="1 2">
    <name type="scientific">Aquilegia coerulea</name>
    <name type="common">Rocky mountain columbine</name>
    <dbReference type="NCBI Taxonomy" id="218851"/>
    <lineage>
        <taxon>Eukaryota</taxon>
        <taxon>Viridiplantae</taxon>
        <taxon>Streptophyta</taxon>
        <taxon>Embryophyta</taxon>
        <taxon>Tracheophyta</taxon>
        <taxon>Spermatophyta</taxon>
        <taxon>Magnoliopsida</taxon>
        <taxon>Ranunculales</taxon>
        <taxon>Ranunculaceae</taxon>
        <taxon>Thalictroideae</taxon>
        <taxon>Aquilegia</taxon>
    </lineage>
</organism>
<dbReference type="EMBL" id="KZ305038">
    <property type="protein sequence ID" value="PIA42029.1"/>
    <property type="molecule type" value="Genomic_DNA"/>
</dbReference>
<reference evidence="1 2" key="1">
    <citation type="submission" date="2017-09" db="EMBL/GenBank/DDBJ databases">
        <title>WGS assembly of Aquilegia coerulea Goldsmith.</title>
        <authorList>
            <person name="Hodges S."/>
            <person name="Kramer E."/>
            <person name="Nordborg M."/>
            <person name="Tomkins J."/>
            <person name="Borevitz J."/>
            <person name="Derieg N."/>
            <person name="Yan J."/>
            <person name="Mihaltcheva S."/>
            <person name="Hayes R.D."/>
            <person name="Rokhsar D."/>
        </authorList>
    </citation>
    <scope>NUCLEOTIDE SEQUENCE [LARGE SCALE GENOMIC DNA]</scope>
    <source>
        <strain evidence="2">cv. Goldsmith</strain>
    </source>
</reference>
<dbReference type="AlphaFoldDB" id="A0A2G5DET7"/>
<proteinExistence type="predicted"/>